<dbReference type="GO" id="GO:0016020">
    <property type="term" value="C:membrane"/>
    <property type="evidence" value="ECO:0007669"/>
    <property type="project" value="InterPro"/>
</dbReference>
<feature type="domain" description="HAMP" evidence="12">
    <location>
        <begin position="259"/>
        <end position="311"/>
    </location>
</feature>
<evidence type="ECO:0000256" key="11">
    <source>
        <dbReference type="SAM" id="Phobius"/>
    </source>
</evidence>
<evidence type="ECO:0000259" key="12">
    <source>
        <dbReference type="PROSITE" id="PS50885"/>
    </source>
</evidence>
<evidence type="ECO:0000256" key="10">
    <source>
        <dbReference type="ARBA" id="ARBA00023012"/>
    </source>
</evidence>
<protein>
    <recommendedName>
        <fullName evidence="2">histidine kinase</fullName>
        <ecNumber evidence="2">2.7.13.3</ecNumber>
    </recommendedName>
</protein>
<keyword evidence="3" id="KW-0597">Phosphoprotein</keyword>
<dbReference type="InterPro" id="IPR003660">
    <property type="entry name" value="HAMP_dom"/>
</dbReference>
<evidence type="ECO:0000256" key="9">
    <source>
        <dbReference type="ARBA" id="ARBA00022989"/>
    </source>
</evidence>
<evidence type="ECO:0000256" key="2">
    <source>
        <dbReference type="ARBA" id="ARBA00012438"/>
    </source>
</evidence>
<dbReference type="Pfam" id="PF00672">
    <property type="entry name" value="HAMP"/>
    <property type="match status" value="1"/>
</dbReference>
<keyword evidence="14" id="KW-1185">Reference proteome</keyword>
<feature type="transmembrane region" description="Helical" evidence="11">
    <location>
        <begin position="122"/>
        <end position="143"/>
    </location>
</feature>
<reference evidence="13 14" key="2">
    <citation type="submission" date="2019-09" db="EMBL/GenBank/DDBJ databases">
        <authorList>
            <person name="Jin C."/>
        </authorList>
    </citation>
    <scope>NUCLEOTIDE SEQUENCE [LARGE SCALE GENOMIC DNA]</scope>
    <source>
        <strain evidence="13 14">BN130099</strain>
    </source>
</reference>
<feature type="transmembrane region" description="Helical" evidence="11">
    <location>
        <begin position="236"/>
        <end position="258"/>
    </location>
</feature>
<evidence type="ECO:0000256" key="8">
    <source>
        <dbReference type="ARBA" id="ARBA00022840"/>
    </source>
</evidence>
<dbReference type="Gene3D" id="6.10.250.2870">
    <property type="match status" value="1"/>
</dbReference>
<dbReference type="AlphaFoldDB" id="A0A5B1L5P4"/>
<dbReference type="EC" id="2.7.13.3" evidence="2"/>
<proteinExistence type="predicted"/>
<evidence type="ECO:0000256" key="3">
    <source>
        <dbReference type="ARBA" id="ARBA00022553"/>
    </source>
</evidence>
<keyword evidence="6" id="KW-0547">Nucleotide-binding</keyword>
<evidence type="ECO:0000256" key="5">
    <source>
        <dbReference type="ARBA" id="ARBA00022692"/>
    </source>
</evidence>
<keyword evidence="7" id="KW-0418">Kinase</keyword>
<dbReference type="Proteomes" id="UP000325003">
    <property type="component" value="Unassembled WGS sequence"/>
</dbReference>
<feature type="transmembrane region" description="Helical" evidence="11">
    <location>
        <begin position="208"/>
        <end position="230"/>
    </location>
</feature>
<dbReference type="GO" id="GO:0005524">
    <property type="term" value="F:ATP binding"/>
    <property type="evidence" value="ECO:0007669"/>
    <property type="project" value="UniProtKB-KW"/>
</dbReference>
<dbReference type="InterPro" id="IPR050482">
    <property type="entry name" value="Sensor_HK_TwoCompSys"/>
</dbReference>
<evidence type="ECO:0000313" key="13">
    <source>
        <dbReference type="EMBL" id="KAA1415834.1"/>
    </source>
</evidence>
<organism evidence="13 14">
    <name type="scientific">Nocardioides humilatus</name>
    <dbReference type="NCBI Taxonomy" id="2607660"/>
    <lineage>
        <taxon>Bacteria</taxon>
        <taxon>Bacillati</taxon>
        <taxon>Actinomycetota</taxon>
        <taxon>Actinomycetes</taxon>
        <taxon>Propionibacteriales</taxon>
        <taxon>Nocardioidaceae</taxon>
        <taxon>Nocardioides</taxon>
    </lineage>
</organism>
<dbReference type="RefSeq" id="WP_149730060.1">
    <property type="nucleotide sequence ID" value="NZ_VUJV01000008.1"/>
</dbReference>
<evidence type="ECO:0000256" key="7">
    <source>
        <dbReference type="ARBA" id="ARBA00022777"/>
    </source>
</evidence>
<feature type="transmembrane region" description="Helical" evidence="11">
    <location>
        <begin position="155"/>
        <end position="175"/>
    </location>
</feature>
<keyword evidence="5 11" id="KW-0812">Transmembrane</keyword>
<dbReference type="CDD" id="cd06225">
    <property type="entry name" value="HAMP"/>
    <property type="match status" value="1"/>
</dbReference>
<dbReference type="EMBL" id="VUJV01000008">
    <property type="protein sequence ID" value="KAA1415834.1"/>
    <property type="molecule type" value="Genomic_DNA"/>
</dbReference>
<feature type="transmembrane region" description="Helical" evidence="11">
    <location>
        <begin position="28"/>
        <end position="49"/>
    </location>
</feature>
<gene>
    <name evidence="13" type="ORF">F0U44_19530</name>
</gene>
<evidence type="ECO:0000256" key="1">
    <source>
        <dbReference type="ARBA" id="ARBA00000085"/>
    </source>
</evidence>
<keyword evidence="10" id="KW-0902">Two-component regulatory system</keyword>
<evidence type="ECO:0000313" key="14">
    <source>
        <dbReference type="Proteomes" id="UP000325003"/>
    </source>
</evidence>
<dbReference type="InterPro" id="IPR011712">
    <property type="entry name" value="Sig_transdc_His_kin_sub3_dim/P"/>
</dbReference>
<keyword evidence="9 11" id="KW-1133">Transmembrane helix</keyword>
<dbReference type="Gene3D" id="6.10.340.10">
    <property type="match status" value="1"/>
</dbReference>
<dbReference type="Pfam" id="PF07730">
    <property type="entry name" value="HisKA_3"/>
    <property type="match status" value="1"/>
</dbReference>
<sequence length="516" mass="55462">MSTSAAPEAGASRRVTVRMDALVDRTRAALGTRYFLGLVVATAIFVPWVSTPYQNLTQVPFWSDGFDDWWYIGIFGLLAFVAAPFVLVLLLYPRHAAVAAYLRGGEADPAEVWRDCVTRLPVTAAIVSTVWSGVTIGVGMIFVGRREHFGLTTYLGAYASEVLVTIGVAAFYLMLYELALLPVAREVATQLPPDFAARAVVSARRRQVLLNTAIIFTVGCQAAGLAMGFSQQGRPWVVALVTLGLVCSYVGAQLALAASGVSRRVDELADALNAVASGQDEVRIHPSSGDEFDTVGRSFNRMVDLLDDHAQELRRSRARLVEVADATRRLIERDLHDGAQQNLALVSMQLGQLESSSKVVPAVADRVHAIRADLSEVVAEMRALAHGIYPASLEAEGLASALRAASRESEVMVTLDIGVPTRWPHALEAAAYFCCWELLQRAGHVDSGDAAVRIGLSEIDGVALLDLAVTPALPLEHAADLEQFLEDRLGAVGGTLACIATEAQDGARYRGEVPAW</sequence>
<comment type="catalytic activity">
    <reaction evidence="1">
        <text>ATP + protein L-histidine = ADP + protein N-phospho-L-histidine.</text>
        <dbReference type="EC" id="2.7.13.3"/>
    </reaction>
</comment>
<feature type="transmembrane region" description="Helical" evidence="11">
    <location>
        <begin position="69"/>
        <end position="92"/>
    </location>
</feature>
<dbReference type="SMART" id="SM00304">
    <property type="entry name" value="HAMP"/>
    <property type="match status" value="1"/>
</dbReference>
<name>A0A5B1L5P4_9ACTN</name>
<comment type="caution">
    <text evidence="13">The sequence shown here is derived from an EMBL/GenBank/DDBJ whole genome shotgun (WGS) entry which is preliminary data.</text>
</comment>
<dbReference type="GO" id="GO:0046983">
    <property type="term" value="F:protein dimerization activity"/>
    <property type="evidence" value="ECO:0007669"/>
    <property type="project" value="InterPro"/>
</dbReference>
<accession>A0A5B1L5P4</accession>
<keyword evidence="4" id="KW-0808">Transferase</keyword>
<dbReference type="PROSITE" id="PS50885">
    <property type="entry name" value="HAMP"/>
    <property type="match status" value="1"/>
</dbReference>
<evidence type="ECO:0000256" key="6">
    <source>
        <dbReference type="ARBA" id="ARBA00022741"/>
    </source>
</evidence>
<keyword evidence="11" id="KW-0472">Membrane</keyword>
<keyword evidence="8" id="KW-0067">ATP-binding</keyword>
<reference evidence="13 14" key="1">
    <citation type="submission" date="2019-09" db="EMBL/GenBank/DDBJ databases">
        <title>Nocardioides panacisoli sp. nov., isolated from the soil of a ginseng field.</title>
        <authorList>
            <person name="Cho C."/>
        </authorList>
    </citation>
    <scope>NUCLEOTIDE SEQUENCE [LARGE SCALE GENOMIC DNA]</scope>
    <source>
        <strain evidence="13 14">BN130099</strain>
    </source>
</reference>
<evidence type="ECO:0000256" key="4">
    <source>
        <dbReference type="ARBA" id="ARBA00022679"/>
    </source>
</evidence>
<dbReference type="PANTHER" id="PTHR24421">
    <property type="entry name" value="NITRATE/NITRITE SENSOR PROTEIN NARX-RELATED"/>
    <property type="match status" value="1"/>
</dbReference>
<dbReference type="PANTHER" id="PTHR24421:SF10">
    <property type="entry name" value="NITRATE_NITRITE SENSOR PROTEIN NARQ"/>
    <property type="match status" value="1"/>
</dbReference>
<dbReference type="SUPFAM" id="SSF158472">
    <property type="entry name" value="HAMP domain-like"/>
    <property type="match status" value="1"/>
</dbReference>
<dbReference type="GO" id="GO:0000155">
    <property type="term" value="F:phosphorelay sensor kinase activity"/>
    <property type="evidence" value="ECO:0007669"/>
    <property type="project" value="InterPro"/>
</dbReference>